<proteinExistence type="predicted"/>
<evidence type="ECO:0000313" key="2">
    <source>
        <dbReference type="Proteomes" id="UP001218188"/>
    </source>
</evidence>
<keyword evidence="2" id="KW-1185">Reference proteome</keyword>
<dbReference type="AlphaFoldDB" id="A0AAD6X1T2"/>
<organism evidence="1 2">
    <name type="scientific">Mycena alexandri</name>
    <dbReference type="NCBI Taxonomy" id="1745969"/>
    <lineage>
        <taxon>Eukaryota</taxon>
        <taxon>Fungi</taxon>
        <taxon>Dikarya</taxon>
        <taxon>Basidiomycota</taxon>
        <taxon>Agaricomycotina</taxon>
        <taxon>Agaricomycetes</taxon>
        <taxon>Agaricomycetidae</taxon>
        <taxon>Agaricales</taxon>
        <taxon>Marasmiineae</taxon>
        <taxon>Mycenaceae</taxon>
        <taxon>Mycena</taxon>
    </lineage>
</organism>
<protein>
    <submittedName>
        <fullName evidence="1">Uncharacterized protein</fullName>
    </submittedName>
</protein>
<comment type="caution">
    <text evidence="1">The sequence shown here is derived from an EMBL/GenBank/DDBJ whole genome shotgun (WGS) entry which is preliminary data.</text>
</comment>
<gene>
    <name evidence="1" type="ORF">C8F04DRAFT_1234862</name>
</gene>
<sequence length="500" mass="53158">MQLASHGARAIARNAPSTARSIHIPAAARPQATHLGHRLLTHTRLTLTRFVTHLTTPGTGTVSAARSFHAVNPSIQQRLSFTARTTFARPLAPQFLPRGPVVPRTMTQVGLGTARNFSSGRPLFQQLADNVPIAGRAFYEADWDLDSPKERLHRKRRPSKKAAAAAAHSKELLKPTAKKAQVTLSAPAEESEAELNRYFAAPVADVTTYLLVPLAPTPTARAPLPEFPTGRLPLSALLAMHDDHDTQALRVSSLFHRLDTADVWSRGAVCSAYASSADARGVCTILKVEFVGWSKAAVRGVLGESGTGWCVLEETTTADAYDADGEDADAFSETSSILSGMASPRRVLTPPAIDPAQSFVLPTLDFSSSFLAASGASATASWAHHDSNPASARGLFSTAHSNASTDSDLGAWSDSDHASSSSIAFIDPPSENGWFERRLDNSNANPWLDDMSDSDSDASASDLGSDGGWMGLGLGFSSEFGRRMATTTNATPEPLESVFA</sequence>
<name>A0AAD6X1T2_9AGAR</name>
<dbReference type="Proteomes" id="UP001218188">
    <property type="component" value="Unassembled WGS sequence"/>
</dbReference>
<accession>A0AAD6X1T2</accession>
<reference evidence="1" key="1">
    <citation type="submission" date="2023-03" db="EMBL/GenBank/DDBJ databases">
        <title>Massive genome expansion in bonnet fungi (Mycena s.s.) driven by repeated elements and novel gene families across ecological guilds.</title>
        <authorList>
            <consortium name="Lawrence Berkeley National Laboratory"/>
            <person name="Harder C.B."/>
            <person name="Miyauchi S."/>
            <person name="Viragh M."/>
            <person name="Kuo A."/>
            <person name="Thoen E."/>
            <person name="Andreopoulos B."/>
            <person name="Lu D."/>
            <person name="Skrede I."/>
            <person name="Drula E."/>
            <person name="Henrissat B."/>
            <person name="Morin E."/>
            <person name="Kohler A."/>
            <person name="Barry K."/>
            <person name="LaButti K."/>
            <person name="Morin E."/>
            <person name="Salamov A."/>
            <person name="Lipzen A."/>
            <person name="Mereny Z."/>
            <person name="Hegedus B."/>
            <person name="Baldrian P."/>
            <person name="Stursova M."/>
            <person name="Weitz H."/>
            <person name="Taylor A."/>
            <person name="Grigoriev I.V."/>
            <person name="Nagy L.G."/>
            <person name="Martin F."/>
            <person name="Kauserud H."/>
        </authorList>
    </citation>
    <scope>NUCLEOTIDE SEQUENCE</scope>
    <source>
        <strain evidence="1">CBHHK200</strain>
    </source>
</reference>
<evidence type="ECO:0000313" key="1">
    <source>
        <dbReference type="EMBL" id="KAJ7033472.1"/>
    </source>
</evidence>
<dbReference type="EMBL" id="JARJCM010000065">
    <property type="protein sequence ID" value="KAJ7033472.1"/>
    <property type="molecule type" value="Genomic_DNA"/>
</dbReference>